<dbReference type="InterPro" id="IPR001584">
    <property type="entry name" value="Integrase_cat-core"/>
</dbReference>
<dbReference type="OMA" id="ESYASWH"/>
<organism evidence="2 3">
    <name type="scientific">Corchorus capsularis</name>
    <name type="common">Jute</name>
    <dbReference type="NCBI Taxonomy" id="210143"/>
    <lineage>
        <taxon>Eukaryota</taxon>
        <taxon>Viridiplantae</taxon>
        <taxon>Streptophyta</taxon>
        <taxon>Embryophyta</taxon>
        <taxon>Tracheophyta</taxon>
        <taxon>Spermatophyta</taxon>
        <taxon>Magnoliopsida</taxon>
        <taxon>eudicotyledons</taxon>
        <taxon>Gunneridae</taxon>
        <taxon>Pentapetalae</taxon>
        <taxon>rosids</taxon>
        <taxon>malvids</taxon>
        <taxon>Malvales</taxon>
        <taxon>Malvaceae</taxon>
        <taxon>Grewioideae</taxon>
        <taxon>Apeibeae</taxon>
        <taxon>Corchorus</taxon>
    </lineage>
</organism>
<dbReference type="STRING" id="210143.A0A1R3FYF3"/>
<dbReference type="OrthoDB" id="1002589at2759"/>
<dbReference type="SUPFAM" id="SSF53098">
    <property type="entry name" value="Ribonuclease H-like"/>
    <property type="match status" value="1"/>
</dbReference>
<sequence>MHNATAEVVSEAEEVLVVADSIPRSNPGDEGFPILSSELPQQFATLSLVEKQDDAWYLDTGAASDMTSDLGELDTASPYHGLEKVMGKGIQRSDCRRTRLDDMYVLQPKHVNNLTSHAQAFFSNSFRVVSSSVLHMRLGHPQASVVQFLEKNKVIQSSNKSSMPKIYSSCQMGKACRLPFLPSSDFSNTPFEVIHCDLWGPSPVHSVQKNRHYVIFIDECTSFTRFFPLKFKSDFLCCFIKFHKFILTQFEQQIKVFQSDGGGEFDCTDFHAYVVDHGIYFQISCPGTHEQNGLVERKHRNITEFGLTMMIHAAVPKRFWVEAFSTALWLINRLPSKVLNMQSPFQKLFGKHPNYASLRVFGCLCFPYLRDYSNSKLDPKSLPYVFLGNSHQYKGYRCFCPSQNKVHIFRRVVFYEETFPFQQPGNLYRVTNNNLDLAVFNDWFPGSLPAPA</sequence>
<protein>
    <submittedName>
        <fullName evidence="2">Integrase, catalytic core</fullName>
    </submittedName>
</protein>
<dbReference type="EMBL" id="AWWV01016016">
    <property type="protein sequence ID" value="OMO50868.1"/>
    <property type="molecule type" value="Genomic_DNA"/>
</dbReference>
<dbReference type="PANTHER" id="PTHR42648">
    <property type="entry name" value="TRANSPOSASE, PUTATIVE-RELATED"/>
    <property type="match status" value="1"/>
</dbReference>
<name>A0A1R3FYF3_COCAP</name>
<evidence type="ECO:0000259" key="1">
    <source>
        <dbReference type="PROSITE" id="PS50994"/>
    </source>
</evidence>
<dbReference type="InterPro" id="IPR012337">
    <property type="entry name" value="RNaseH-like_sf"/>
</dbReference>
<accession>A0A1R3FYF3</accession>
<dbReference type="PANTHER" id="PTHR42648:SF26">
    <property type="entry name" value="INTEGRASE CATALYTIC DOMAIN-CONTAINING PROTEIN"/>
    <property type="match status" value="1"/>
</dbReference>
<dbReference type="Gramene" id="OMO50868">
    <property type="protein sequence ID" value="OMO50868"/>
    <property type="gene ID" value="CCACVL1_30192"/>
</dbReference>
<evidence type="ECO:0000313" key="3">
    <source>
        <dbReference type="Proteomes" id="UP000188268"/>
    </source>
</evidence>
<proteinExistence type="predicted"/>
<keyword evidence="3" id="KW-1185">Reference proteome</keyword>
<dbReference type="Proteomes" id="UP000188268">
    <property type="component" value="Unassembled WGS sequence"/>
</dbReference>
<dbReference type="InterPro" id="IPR025724">
    <property type="entry name" value="GAG-pre-integrase_dom"/>
</dbReference>
<reference evidence="2 3" key="1">
    <citation type="submission" date="2013-09" db="EMBL/GenBank/DDBJ databases">
        <title>Corchorus capsularis genome sequencing.</title>
        <authorList>
            <person name="Alam M."/>
            <person name="Haque M.S."/>
            <person name="Islam M.S."/>
            <person name="Emdad E.M."/>
            <person name="Islam M.M."/>
            <person name="Ahmed B."/>
            <person name="Halim A."/>
            <person name="Hossen Q.M.M."/>
            <person name="Hossain M.Z."/>
            <person name="Ahmed R."/>
            <person name="Khan M.M."/>
            <person name="Islam R."/>
            <person name="Rashid M.M."/>
            <person name="Khan S.A."/>
            <person name="Rahman M.S."/>
            <person name="Alam M."/>
        </authorList>
    </citation>
    <scope>NUCLEOTIDE SEQUENCE [LARGE SCALE GENOMIC DNA]</scope>
    <source>
        <strain evidence="3">cv. CVL-1</strain>
        <tissue evidence="2">Whole seedling</tissue>
    </source>
</reference>
<dbReference type="InterPro" id="IPR036397">
    <property type="entry name" value="RNaseH_sf"/>
</dbReference>
<dbReference type="GO" id="GO:0003676">
    <property type="term" value="F:nucleic acid binding"/>
    <property type="evidence" value="ECO:0007669"/>
    <property type="project" value="InterPro"/>
</dbReference>
<dbReference type="InterPro" id="IPR057670">
    <property type="entry name" value="SH3_retrovirus"/>
</dbReference>
<dbReference type="InterPro" id="IPR039537">
    <property type="entry name" value="Retrotran_Ty1/copia-like"/>
</dbReference>
<dbReference type="GO" id="GO:0015074">
    <property type="term" value="P:DNA integration"/>
    <property type="evidence" value="ECO:0007669"/>
    <property type="project" value="InterPro"/>
</dbReference>
<dbReference type="PROSITE" id="PS50994">
    <property type="entry name" value="INTEGRASE"/>
    <property type="match status" value="1"/>
</dbReference>
<feature type="domain" description="Integrase catalytic" evidence="1">
    <location>
        <begin position="186"/>
        <end position="352"/>
    </location>
</feature>
<dbReference type="Pfam" id="PF13976">
    <property type="entry name" value="gag_pre-integrs"/>
    <property type="match status" value="1"/>
</dbReference>
<comment type="caution">
    <text evidence="2">The sequence shown here is derived from an EMBL/GenBank/DDBJ whole genome shotgun (WGS) entry which is preliminary data.</text>
</comment>
<dbReference type="Pfam" id="PF25597">
    <property type="entry name" value="SH3_retrovirus"/>
    <property type="match status" value="1"/>
</dbReference>
<gene>
    <name evidence="2" type="ORF">CCACVL1_30192</name>
</gene>
<evidence type="ECO:0000313" key="2">
    <source>
        <dbReference type="EMBL" id="OMO50868.1"/>
    </source>
</evidence>
<dbReference type="AlphaFoldDB" id="A0A1R3FYF3"/>
<dbReference type="Gene3D" id="3.30.420.10">
    <property type="entry name" value="Ribonuclease H-like superfamily/Ribonuclease H"/>
    <property type="match status" value="1"/>
</dbReference>